<dbReference type="AlphaFoldDB" id="A0AAV9ITZ8"/>
<dbReference type="InterPro" id="IPR005226">
    <property type="entry name" value="UPF0014_fam"/>
</dbReference>
<protein>
    <recommendedName>
        <fullName evidence="9">Iron export ABC transporter permease subunit FetB</fullName>
    </recommendedName>
</protein>
<evidence type="ECO:0000256" key="5">
    <source>
        <dbReference type="ARBA" id="ARBA00023136"/>
    </source>
</evidence>
<sequence length="281" mass="30164">MSAVVSETAVRAAGAAEVVPLGNDRLALTLVFVALSMLVTRWLQVGLEMDIAWAAVRTAVQLLTVGFVLRLIFEADAFLPVLAATSVMLFTATWTASRRTAQPLPGLLPAALIALSVGAVSTIVTVTYAIIHVQPFWAPRYFIPLTGMILGNAMNTTALLAERLQAEVAAREKEIEELLCLGASPRQAIAPALRASVRSALIPVVNNMLTVGLVSLPGMMTGQILGNGSTDTAARYQIMVMYMITSGSTLSCCILAVLIYGKFFDNRAWQLLRERYAPVKI</sequence>
<feature type="transmembrane region" description="Helical" evidence="6">
    <location>
        <begin position="51"/>
        <end position="72"/>
    </location>
</feature>
<evidence type="ECO:0000313" key="7">
    <source>
        <dbReference type="EMBL" id="KAK4535797.1"/>
    </source>
</evidence>
<gene>
    <name evidence="7" type="ORF">CDCA_CDCA06G1822</name>
</gene>
<evidence type="ECO:0000256" key="3">
    <source>
        <dbReference type="ARBA" id="ARBA00022692"/>
    </source>
</evidence>
<name>A0AAV9ITZ8_CYACA</name>
<feature type="transmembrane region" description="Helical" evidence="6">
    <location>
        <begin position="240"/>
        <end position="261"/>
    </location>
</feature>
<keyword evidence="3 6" id="KW-0812">Transmembrane</keyword>
<comment type="subcellular location">
    <subcellularLocation>
        <location evidence="1">Membrane</location>
        <topology evidence="1">Multi-pass membrane protein</topology>
    </subcellularLocation>
</comment>
<organism evidence="7 8">
    <name type="scientific">Cyanidium caldarium</name>
    <name type="common">Red alga</name>
    <dbReference type="NCBI Taxonomy" id="2771"/>
    <lineage>
        <taxon>Eukaryota</taxon>
        <taxon>Rhodophyta</taxon>
        <taxon>Bangiophyceae</taxon>
        <taxon>Cyanidiales</taxon>
        <taxon>Cyanidiaceae</taxon>
        <taxon>Cyanidium</taxon>
    </lineage>
</organism>
<dbReference type="EMBL" id="JANCYW010000006">
    <property type="protein sequence ID" value="KAK4535797.1"/>
    <property type="molecule type" value="Genomic_DNA"/>
</dbReference>
<dbReference type="PANTHER" id="PTHR30028:SF0">
    <property type="entry name" value="PROTEIN ALUMINUM SENSITIVE 3"/>
    <property type="match status" value="1"/>
</dbReference>
<dbReference type="GO" id="GO:0005886">
    <property type="term" value="C:plasma membrane"/>
    <property type="evidence" value="ECO:0007669"/>
    <property type="project" value="TreeGrafter"/>
</dbReference>
<reference evidence="7 8" key="1">
    <citation type="submission" date="2022-07" db="EMBL/GenBank/DDBJ databases">
        <title>Genome-wide signatures of adaptation to extreme environments.</title>
        <authorList>
            <person name="Cho C.H."/>
            <person name="Yoon H.S."/>
        </authorList>
    </citation>
    <scope>NUCLEOTIDE SEQUENCE [LARGE SCALE GENOMIC DNA]</scope>
    <source>
        <strain evidence="7 8">DBV 063 E5</strain>
    </source>
</reference>
<evidence type="ECO:0000313" key="8">
    <source>
        <dbReference type="Proteomes" id="UP001301350"/>
    </source>
</evidence>
<dbReference type="PANTHER" id="PTHR30028">
    <property type="entry name" value="UPF0014 INNER MEMBRANE PROTEIN YBBM-RELATED"/>
    <property type="match status" value="1"/>
</dbReference>
<keyword evidence="5 6" id="KW-0472">Membrane</keyword>
<feature type="transmembrane region" description="Helical" evidence="6">
    <location>
        <begin position="78"/>
        <end position="96"/>
    </location>
</feature>
<feature type="transmembrane region" description="Helical" evidence="6">
    <location>
        <begin position="200"/>
        <end position="220"/>
    </location>
</feature>
<evidence type="ECO:0000256" key="4">
    <source>
        <dbReference type="ARBA" id="ARBA00022989"/>
    </source>
</evidence>
<evidence type="ECO:0000256" key="1">
    <source>
        <dbReference type="ARBA" id="ARBA00004141"/>
    </source>
</evidence>
<evidence type="ECO:0000256" key="6">
    <source>
        <dbReference type="SAM" id="Phobius"/>
    </source>
</evidence>
<evidence type="ECO:0000256" key="2">
    <source>
        <dbReference type="ARBA" id="ARBA00005268"/>
    </source>
</evidence>
<evidence type="ECO:0008006" key="9">
    <source>
        <dbReference type="Google" id="ProtNLM"/>
    </source>
</evidence>
<proteinExistence type="inferred from homology"/>
<comment type="similarity">
    <text evidence="2">Belongs to the UPF0014 family.</text>
</comment>
<feature type="transmembrane region" description="Helical" evidence="6">
    <location>
        <begin position="108"/>
        <end position="130"/>
    </location>
</feature>
<dbReference type="Pfam" id="PF03649">
    <property type="entry name" value="UPF0014"/>
    <property type="match status" value="1"/>
</dbReference>
<dbReference type="Proteomes" id="UP001301350">
    <property type="component" value="Unassembled WGS sequence"/>
</dbReference>
<feature type="transmembrane region" description="Helical" evidence="6">
    <location>
        <begin position="26"/>
        <end position="44"/>
    </location>
</feature>
<accession>A0AAV9ITZ8</accession>
<comment type="caution">
    <text evidence="7">The sequence shown here is derived from an EMBL/GenBank/DDBJ whole genome shotgun (WGS) entry which is preliminary data.</text>
</comment>
<keyword evidence="4 6" id="KW-1133">Transmembrane helix</keyword>
<keyword evidence="8" id="KW-1185">Reference proteome</keyword>